<proteinExistence type="predicted"/>
<accession>A0A7I8D0D7</accession>
<reference evidence="3" key="1">
    <citation type="submission" date="2020-07" db="EMBL/GenBank/DDBJ databases">
        <title>Complete genome sequencing of Clostridia bacterium strain 12CBH8.</title>
        <authorList>
            <person name="Sakamoto M."/>
            <person name="Murakami T."/>
            <person name="Mori H."/>
        </authorList>
    </citation>
    <scope>NUCLEOTIDE SEQUENCE [LARGE SCALE GENOMIC DNA]</scope>
    <source>
        <strain evidence="3">12CBH8</strain>
    </source>
</reference>
<sequence length="147" mass="16736">MAPSSHPLILQSAVHFIRSNWMVILHLVENIILNCGYLHITVPMRNKTAYANRLTKPIIRVTLFVRQEEVQRPELQCPVHVSKQFGGRAKTGSHTRPEQTVSDCVWLFHFLDGKEAPSWRRAGCQHRPRRSLTSKSGAFRDKTGIAA</sequence>
<evidence type="ECO:0000256" key="1">
    <source>
        <dbReference type="SAM" id="MobiDB-lite"/>
    </source>
</evidence>
<feature type="compositionally biased region" description="Basic and acidic residues" evidence="1">
    <location>
        <begin position="138"/>
        <end position="147"/>
    </location>
</feature>
<keyword evidence="3" id="KW-1185">Reference proteome</keyword>
<dbReference type="EMBL" id="AP023321">
    <property type="protein sequence ID" value="BCI60227.1"/>
    <property type="molecule type" value="Genomic_DNA"/>
</dbReference>
<protein>
    <submittedName>
        <fullName evidence="2">Uncharacterized protein</fullName>
    </submittedName>
</protein>
<organism evidence="2 3">
    <name type="scientific">Solibaculum mannosilyticum</name>
    <dbReference type="NCBI Taxonomy" id="2780922"/>
    <lineage>
        <taxon>Bacteria</taxon>
        <taxon>Bacillati</taxon>
        <taxon>Bacillota</taxon>
        <taxon>Clostridia</taxon>
        <taxon>Eubacteriales</taxon>
        <taxon>Oscillospiraceae</taxon>
        <taxon>Solibaculum</taxon>
    </lineage>
</organism>
<evidence type="ECO:0000313" key="3">
    <source>
        <dbReference type="Proteomes" id="UP000593890"/>
    </source>
</evidence>
<feature type="compositionally biased region" description="Basic residues" evidence="1">
    <location>
        <begin position="123"/>
        <end position="132"/>
    </location>
</feature>
<feature type="region of interest" description="Disordered" evidence="1">
    <location>
        <begin position="121"/>
        <end position="147"/>
    </location>
</feature>
<evidence type="ECO:0000313" key="2">
    <source>
        <dbReference type="EMBL" id="BCI60227.1"/>
    </source>
</evidence>
<dbReference type="KEGG" id="sman:C12CBH8_08660"/>
<gene>
    <name evidence="2" type="ORF">C12CBH8_08660</name>
</gene>
<dbReference type="AlphaFoldDB" id="A0A7I8D0D7"/>
<name>A0A7I8D0D7_9FIRM</name>
<dbReference type="Proteomes" id="UP000593890">
    <property type="component" value="Chromosome"/>
</dbReference>